<dbReference type="PANTHER" id="PTHR42709:SF9">
    <property type="entry name" value="ALKALINE PHOSPHATASE LIKE PROTEIN"/>
    <property type="match status" value="1"/>
</dbReference>
<protein>
    <submittedName>
        <fullName evidence="4">DedA family protein</fullName>
    </submittedName>
</protein>
<evidence type="ECO:0000256" key="2">
    <source>
        <dbReference type="SAM" id="Phobius"/>
    </source>
</evidence>
<keyword evidence="2" id="KW-0472">Membrane</keyword>
<comment type="caution">
    <text evidence="4">The sequence shown here is derived from an EMBL/GenBank/DDBJ whole genome shotgun (WGS) entry which is preliminary data.</text>
</comment>
<dbReference type="GO" id="GO:0005886">
    <property type="term" value="C:plasma membrane"/>
    <property type="evidence" value="ECO:0007669"/>
    <property type="project" value="TreeGrafter"/>
</dbReference>
<feature type="transmembrane region" description="Helical" evidence="2">
    <location>
        <begin position="139"/>
        <end position="161"/>
    </location>
</feature>
<dbReference type="AlphaFoldDB" id="A0A7X0VU28"/>
<organism evidence="4 5">
    <name type="scientific">Cohnella zeiphila</name>
    <dbReference type="NCBI Taxonomy" id="2761120"/>
    <lineage>
        <taxon>Bacteria</taxon>
        <taxon>Bacillati</taxon>
        <taxon>Bacillota</taxon>
        <taxon>Bacilli</taxon>
        <taxon>Bacillales</taxon>
        <taxon>Paenibacillaceae</taxon>
        <taxon>Cohnella</taxon>
    </lineage>
</organism>
<accession>A0A7X0VU28</accession>
<keyword evidence="2" id="KW-0812">Transmembrane</keyword>
<proteinExistence type="inferred from homology"/>
<dbReference type="Proteomes" id="UP000564644">
    <property type="component" value="Unassembled WGS sequence"/>
</dbReference>
<dbReference type="Pfam" id="PF09335">
    <property type="entry name" value="VTT_dom"/>
    <property type="match status" value="1"/>
</dbReference>
<reference evidence="4 5" key="1">
    <citation type="submission" date="2020-08" db="EMBL/GenBank/DDBJ databases">
        <title>Cohnella phylogeny.</title>
        <authorList>
            <person name="Dunlap C."/>
        </authorList>
    </citation>
    <scope>NUCLEOTIDE SEQUENCE [LARGE SCALE GENOMIC DNA]</scope>
    <source>
        <strain evidence="4 5">CBP 2801</strain>
    </source>
</reference>
<evidence type="ECO:0000256" key="1">
    <source>
        <dbReference type="ARBA" id="ARBA00010792"/>
    </source>
</evidence>
<feature type="transmembrane region" description="Helical" evidence="2">
    <location>
        <begin position="173"/>
        <end position="191"/>
    </location>
</feature>
<gene>
    <name evidence="4" type="ORF">H7C18_06660</name>
</gene>
<dbReference type="InterPro" id="IPR032816">
    <property type="entry name" value="VTT_dom"/>
</dbReference>
<evidence type="ECO:0000259" key="3">
    <source>
        <dbReference type="Pfam" id="PF09335"/>
    </source>
</evidence>
<keyword evidence="2" id="KW-1133">Transmembrane helix</keyword>
<feature type="transmembrane region" description="Helical" evidence="2">
    <location>
        <begin position="7"/>
        <end position="32"/>
    </location>
</feature>
<dbReference type="RefSeq" id="WP_185128254.1">
    <property type="nucleotide sequence ID" value="NZ_JACJVO010000008.1"/>
</dbReference>
<name>A0A7X0VU28_9BACL</name>
<feature type="domain" description="VTT" evidence="3">
    <location>
        <begin position="32"/>
        <end position="156"/>
    </location>
</feature>
<keyword evidence="5" id="KW-1185">Reference proteome</keyword>
<dbReference type="EMBL" id="JACJVO010000008">
    <property type="protein sequence ID" value="MBB6730581.1"/>
    <property type="molecule type" value="Genomic_DNA"/>
</dbReference>
<sequence length="204" mass="21944">MALYDQWAVWVGQFGCAALFFSLWLGLIGLPIPNEVVVVSGGALSGSGALPGGSAFLATYLGVACGLTFGYAMGRKLGPGLIDRLSRRRGVGTALRRSERLLGKHSDLALLFSYFIPVVRHLVPYGAGAGRTRYARFALLAYSSSLVWTAVFFSIGLAFGSHARDIGYSLYEHGIRVLWLAAVTAVCWAILRSRRRRAGSDGLL</sequence>
<evidence type="ECO:0000313" key="4">
    <source>
        <dbReference type="EMBL" id="MBB6730581.1"/>
    </source>
</evidence>
<dbReference type="PANTHER" id="PTHR42709">
    <property type="entry name" value="ALKALINE PHOSPHATASE LIKE PROTEIN"/>
    <property type="match status" value="1"/>
</dbReference>
<comment type="similarity">
    <text evidence="1">Belongs to the DedA family.</text>
</comment>
<feature type="transmembrane region" description="Helical" evidence="2">
    <location>
        <begin position="52"/>
        <end position="74"/>
    </location>
</feature>
<dbReference type="InterPro" id="IPR051311">
    <property type="entry name" value="DedA_domain"/>
</dbReference>
<evidence type="ECO:0000313" key="5">
    <source>
        <dbReference type="Proteomes" id="UP000564644"/>
    </source>
</evidence>